<dbReference type="AlphaFoldDB" id="A0AAW1IK97"/>
<reference evidence="1" key="1">
    <citation type="submission" date="2024-03" db="EMBL/GenBank/DDBJ databases">
        <title>WGS assembly of Saponaria officinalis var. Norfolk2.</title>
        <authorList>
            <person name="Jenkins J."/>
            <person name="Shu S."/>
            <person name="Grimwood J."/>
            <person name="Barry K."/>
            <person name="Goodstein D."/>
            <person name="Schmutz J."/>
            <person name="Leebens-Mack J."/>
            <person name="Osbourn A."/>
        </authorList>
    </citation>
    <scope>NUCLEOTIDE SEQUENCE [LARGE SCALE GENOMIC DNA]</scope>
    <source>
        <strain evidence="1">JIC</strain>
    </source>
</reference>
<evidence type="ECO:0000313" key="1">
    <source>
        <dbReference type="EMBL" id="KAK9689928.1"/>
    </source>
</evidence>
<gene>
    <name evidence="1" type="ORF">RND81_09G091700</name>
</gene>
<organism evidence="1 2">
    <name type="scientific">Saponaria officinalis</name>
    <name type="common">Common soapwort</name>
    <name type="synonym">Lychnis saponaria</name>
    <dbReference type="NCBI Taxonomy" id="3572"/>
    <lineage>
        <taxon>Eukaryota</taxon>
        <taxon>Viridiplantae</taxon>
        <taxon>Streptophyta</taxon>
        <taxon>Embryophyta</taxon>
        <taxon>Tracheophyta</taxon>
        <taxon>Spermatophyta</taxon>
        <taxon>Magnoliopsida</taxon>
        <taxon>eudicotyledons</taxon>
        <taxon>Gunneridae</taxon>
        <taxon>Pentapetalae</taxon>
        <taxon>Caryophyllales</taxon>
        <taxon>Caryophyllaceae</taxon>
        <taxon>Caryophylleae</taxon>
        <taxon>Saponaria</taxon>
    </lineage>
</organism>
<evidence type="ECO:0000313" key="2">
    <source>
        <dbReference type="Proteomes" id="UP001443914"/>
    </source>
</evidence>
<protein>
    <submittedName>
        <fullName evidence="1">Uncharacterized protein</fullName>
    </submittedName>
</protein>
<accession>A0AAW1IK97</accession>
<proteinExistence type="predicted"/>
<keyword evidence="2" id="KW-1185">Reference proteome</keyword>
<comment type="caution">
    <text evidence="1">The sequence shown here is derived from an EMBL/GenBank/DDBJ whole genome shotgun (WGS) entry which is preliminary data.</text>
</comment>
<dbReference type="EMBL" id="JBDFQZ010000009">
    <property type="protein sequence ID" value="KAK9689928.1"/>
    <property type="molecule type" value="Genomic_DNA"/>
</dbReference>
<name>A0AAW1IK97_SAPOF</name>
<sequence length="330" mass="37791">MAKRFKINKNEQYIECHRPFKLPNGKYSGIIRVYELLNPKKQNMLTTMDWSFEPEIVDPNTITGYNSLEIDGQLADLEKLVQDLCNSRLRVNKLGYCYFQVRRGVANTTETYGFTFYRMNDVLKWSDYGVMLKLDKPNPMTWARLDILHGGTSEINDSTVNNDLQSQVQKLTDQVKELQLKLDNSVPKRSFPTYYVPATRDLFHIVREPVLPKGATEVYDWKKSLNIFGSYTPTCVPANVDGFIKMRFTSWSGLGFDTSNWFFVAVKELAAPVLIYEGTEHSVTVAGHTVSSPLGDYANYISYFFTKDYYCPFGIVILTGIGARVGVRYQ</sequence>
<dbReference type="Proteomes" id="UP001443914">
    <property type="component" value="Unassembled WGS sequence"/>
</dbReference>